<dbReference type="GO" id="GO:0004792">
    <property type="term" value="F:thiosulfate-cyanide sulfurtransferase activity"/>
    <property type="evidence" value="ECO:0007669"/>
    <property type="project" value="InterPro"/>
</dbReference>
<keyword evidence="3" id="KW-1185">Reference proteome</keyword>
<dbReference type="AlphaFoldDB" id="A0AAE9Y908"/>
<dbReference type="InterPro" id="IPR001307">
    <property type="entry name" value="Thiosulphate_STrfase_CS"/>
</dbReference>
<dbReference type="KEGG" id="ima:PO878_10590"/>
<dbReference type="InterPro" id="IPR036873">
    <property type="entry name" value="Rhodanese-like_dom_sf"/>
</dbReference>
<sequence>MDVPEVDIATFAERQAEGAPVVDVREPDEYEGGHVPGATLIPLGEVADRADEVPSDGTVYVICARGGRSMKAAEHLAGLGRDVVNVGGGTMAWVDAGHPTVSGPDPR</sequence>
<gene>
    <name evidence="2" type="ORF">PO878_10590</name>
</gene>
<dbReference type="EMBL" id="CP116942">
    <property type="protein sequence ID" value="WCO69169.1"/>
    <property type="molecule type" value="Genomic_DNA"/>
</dbReference>
<accession>A0AAE9Y908</accession>
<dbReference type="PROSITE" id="PS50206">
    <property type="entry name" value="RHODANESE_3"/>
    <property type="match status" value="1"/>
</dbReference>
<proteinExistence type="predicted"/>
<dbReference type="CDD" id="cd00158">
    <property type="entry name" value="RHOD"/>
    <property type="match status" value="1"/>
</dbReference>
<dbReference type="PROSITE" id="PS00380">
    <property type="entry name" value="RHODANESE_1"/>
    <property type="match status" value="1"/>
</dbReference>
<protein>
    <submittedName>
        <fullName evidence="2">Rhodanese-like domain-containing protein</fullName>
    </submittedName>
</protein>
<dbReference type="Pfam" id="PF00581">
    <property type="entry name" value="Rhodanese"/>
    <property type="match status" value="1"/>
</dbReference>
<reference evidence="2" key="1">
    <citation type="submission" date="2023-01" db="EMBL/GenBank/DDBJ databases">
        <title>The diversity of Class Acidimicrobiia in South China Sea sediment environments and the proposal of Iamia marina sp. nov., a novel species of the genus Iamia.</title>
        <authorList>
            <person name="He Y."/>
            <person name="Tian X."/>
        </authorList>
    </citation>
    <scope>NUCLEOTIDE SEQUENCE</scope>
    <source>
        <strain evidence="2">DSM 19957</strain>
    </source>
</reference>
<dbReference type="Gene3D" id="3.40.250.10">
    <property type="entry name" value="Rhodanese-like domain"/>
    <property type="match status" value="1"/>
</dbReference>
<dbReference type="Proteomes" id="UP001216390">
    <property type="component" value="Chromosome"/>
</dbReference>
<dbReference type="SMART" id="SM00450">
    <property type="entry name" value="RHOD"/>
    <property type="match status" value="1"/>
</dbReference>
<evidence type="ECO:0000313" key="2">
    <source>
        <dbReference type="EMBL" id="WCO69169.1"/>
    </source>
</evidence>
<evidence type="ECO:0000259" key="1">
    <source>
        <dbReference type="PROSITE" id="PS50206"/>
    </source>
</evidence>
<dbReference type="PANTHER" id="PTHR43031">
    <property type="entry name" value="FAD-DEPENDENT OXIDOREDUCTASE"/>
    <property type="match status" value="1"/>
</dbReference>
<dbReference type="SUPFAM" id="SSF52821">
    <property type="entry name" value="Rhodanese/Cell cycle control phosphatase"/>
    <property type="match status" value="1"/>
</dbReference>
<dbReference type="RefSeq" id="WP_272738682.1">
    <property type="nucleotide sequence ID" value="NZ_CP116942.1"/>
</dbReference>
<dbReference type="InterPro" id="IPR050229">
    <property type="entry name" value="GlpE_sulfurtransferase"/>
</dbReference>
<evidence type="ECO:0000313" key="3">
    <source>
        <dbReference type="Proteomes" id="UP001216390"/>
    </source>
</evidence>
<dbReference type="InterPro" id="IPR001763">
    <property type="entry name" value="Rhodanese-like_dom"/>
</dbReference>
<organism evidence="2 3">
    <name type="scientific">Iamia majanohamensis</name>
    <dbReference type="NCBI Taxonomy" id="467976"/>
    <lineage>
        <taxon>Bacteria</taxon>
        <taxon>Bacillati</taxon>
        <taxon>Actinomycetota</taxon>
        <taxon>Acidimicrobiia</taxon>
        <taxon>Acidimicrobiales</taxon>
        <taxon>Iamiaceae</taxon>
        <taxon>Iamia</taxon>
    </lineage>
</organism>
<name>A0AAE9Y908_9ACTN</name>
<feature type="domain" description="Rhodanese" evidence="1">
    <location>
        <begin position="15"/>
        <end position="102"/>
    </location>
</feature>
<dbReference type="PANTHER" id="PTHR43031:SF1">
    <property type="entry name" value="PYRIDINE NUCLEOTIDE-DISULPHIDE OXIDOREDUCTASE"/>
    <property type="match status" value="1"/>
</dbReference>